<keyword evidence="1" id="KW-0472">Membrane</keyword>
<keyword evidence="1" id="KW-1133">Transmembrane helix</keyword>
<feature type="transmembrane region" description="Helical" evidence="1">
    <location>
        <begin position="104"/>
        <end position="122"/>
    </location>
</feature>
<evidence type="ECO:0000313" key="3">
    <source>
        <dbReference type="Proteomes" id="UP000199013"/>
    </source>
</evidence>
<sequence>MGPRDWHVGTWQFPAEAVPAYWNNNAPLMTFNGAQVARQVAPGPAAFLRAYQRYGFTPGPALGAMVALGAVAVLLTGRRAGDGQAGSGPAGDDRAGDDRIRTDCALLVTAGMALLVIPSATVCFDYRYLLPTLVLLPPAAALGWHRTTLARARPVHRPRHLRRR</sequence>
<dbReference type="Proteomes" id="UP000199013">
    <property type="component" value="Unassembled WGS sequence"/>
</dbReference>
<evidence type="ECO:0000313" key="2">
    <source>
        <dbReference type="EMBL" id="SBW23852.1"/>
    </source>
</evidence>
<dbReference type="EMBL" id="FLUV01001655">
    <property type="protein sequence ID" value="SBW23852.1"/>
    <property type="molecule type" value="Genomic_DNA"/>
</dbReference>
<proteinExistence type="predicted"/>
<keyword evidence="3" id="KW-1185">Reference proteome</keyword>
<protein>
    <submittedName>
        <fullName evidence="2">Putative membrane protein</fullName>
    </submittedName>
</protein>
<reference evidence="3" key="1">
    <citation type="submission" date="2016-02" db="EMBL/GenBank/DDBJ databases">
        <authorList>
            <person name="Wibberg D."/>
        </authorList>
    </citation>
    <scope>NUCLEOTIDE SEQUENCE [LARGE SCALE GENOMIC DNA]</scope>
</reference>
<gene>
    <name evidence="2" type="ORF">FDG2_3934</name>
</gene>
<name>A0A1C3P1Z6_9ACTN</name>
<accession>A0A1C3P1Z6</accession>
<feature type="transmembrane region" description="Helical" evidence="1">
    <location>
        <begin position="128"/>
        <end position="144"/>
    </location>
</feature>
<organism evidence="2 3">
    <name type="scientific">Candidatus Protofrankia californiensis</name>
    <dbReference type="NCBI Taxonomy" id="1839754"/>
    <lineage>
        <taxon>Bacteria</taxon>
        <taxon>Bacillati</taxon>
        <taxon>Actinomycetota</taxon>
        <taxon>Actinomycetes</taxon>
        <taxon>Frankiales</taxon>
        <taxon>Frankiaceae</taxon>
        <taxon>Protofrankia</taxon>
    </lineage>
</organism>
<keyword evidence="1" id="KW-0812">Transmembrane</keyword>
<evidence type="ECO:0000256" key="1">
    <source>
        <dbReference type="SAM" id="Phobius"/>
    </source>
</evidence>
<dbReference type="AlphaFoldDB" id="A0A1C3P1Z6"/>
<feature type="transmembrane region" description="Helical" evidence="1">
    <location>
        <begin position="54"/>
        <end position="75"/>
    </location>
</feature>